<dbReference type="RefSeq" id="WP_079467091.1">
    <property type="nucleotide sequence ID" value="NZ_CP033934.1"/>
</dbReference>
<evidence type="ECO:0000313" key="2">
    <source>
        <dbReference type="EMBL" id="SQA91736.1"/>
    </source>
</evidence>
<evidence type="ECO:0000313" key="1">
    <source>
        <dbReference type="EMBL" id="SKC10823.1"/>
    </source>
</evidence>
<comment type="caution">
    <text evidence="2">The sequence shown here is derived from an EMBL/GenBank/DDBJ whole genome shotgun (WGS) entry which is preliminary data.</text>
</comment>
<gene>
    <name evidence="2" type="ORF">NCTC11212_03372</name>
    <name evidence="1" type="ORF">SAMN05421800_13319</name>
</gene>
<dbReference type="EMBL" id="UAVR01000016">
    <property type="protein sequence ID" value="SQA91736.1"/>
    <property type="molecule type" value="Genomic_DNA"/>
</dbReference>
<sequence length="195" mass="23369">MFFKNLFKNKTPNVYSKTDRLPKIEYFEKYQIKELFTLLHQAEELLEEISIENSNNDLLNFKKLFIEEVYELESDNIADFTNIWNWFQTNKEWSQFTGLKGEKIGVKILHITTKWKIDDDFIPGFKISLENEYGVILEKQKENNFGIIRWDTPKEVDEEDWIGMFETFKKMGGKIIDQNHQFKYINDDGSLKNQI</sequence>
<proteinExistence type="predicted"/>
<dbReference type="EMBL" id="FUZE01000033">
    <property type="protein sequence ID" value="SKC10823.1"/>
    <property type="molecule type" value="Genomic_DNA"/>
</dbReference>
<dbReference type="KEGG" id="cbp:EB354_12685"/>
<dbReference type="Proteomes" id="UP000251937">
    <property type="component" value="Unassembled WGS sequence"/>
</dbReference>
<dbReference type="Proteomes" id="UP000190669">
    <property type="component" value="Unassembled WGS sequence"/>
</dbReference>
<evidence type="ECO:0000313" key="3">
    <source>
        <dbReference type="Proteomes" id="UP000190669"/>
    </source>
</evidence>
<reference evidence="2 4" key="2">
    <citation type="submission" date="2018-06" db="EMBL/GenBank/DDBJ databases">
        <authorList>
            <consortium name="Pathogen Informatics"/>
            <person name="Doyle S."/>
        </authorList>
    </citation>
    <scope>NUCLEOTIDE SEQUENCE [LARGE SCALE GENOMIC DNA]</scope>
    <source>
        <strain evidence="2 4">NCTC11212</strain>
    </source>
</reference>
<reference evidence="1 3" key="1">
    <citation type="submission" date="2017-02" db="EMBL/GenBank/DDBJ databases">
        <authorList>
            <person name="Varghese N."/>
            <person name="Submissions S."/>
        </authorList>
    </citation>
    <scope>NUCLEOTIDE SEQUENCE [LARGE SCALE GENOMIC DNA]</scope>
    <source>
        <strain evidence="1 3">DSM 16775</strain>
    </source>
</reference>
<evidence type="ECO:0000313" key="4">
    <source>
        <dbReference type="Proteomes" id="UP000251937"/>
    </source>
</evidence>
<protein>
    <submittedName>
        <fullName evidence="2">Uncharacterized protein</fullName>
    </submittedName>
</protein>
<name>A0AAX2IP11_9FLAO</name>
<organism evidence="2 4">
    <name type="scientific">Chryseobacterium balustinum</name>
    <dbReference type="NCBI Taxonomy" id="246"/>
    <lineage>
        <taxon>Bacteria</taxon>
        <taxon>Pseudomonadati</taxon>
        <taxon>Bacteroidota</taxon>
        <taxon>Flavobacteriia</taxon>
        <taxon>Flavobacteriales</taxon>
        <taxon>Weeksellaceae</taxon>
        <taxon>Chryseobacterium group</taxon>
        <taxon>Chryseobacterium</taxon>
    </lineage>
</organism>
<dbReference type="AlphaFoldDB" id="A0AAX2IP11"/>
<accession>A0AAX2IP11</accession>
<keyword evidence="3" id="KW-1185">Reference proteome</keyword>